<keyword evidence="4 9" id="KW-0694">RNA-binding</keyword>
<feature type="domain" description="SRP54-type proteins GTP-binding" evidence="11">
    <location>
        <begin position="282"/>
        <end position="295"/>
    </location>
</feature>
<feature type="binding site" evidence="9">
    <location>
        <begin position="203"/>
        <end position="207"/>
    </location>
    <ligand>
        <name>GTP</name>
        <dbReference type="ChEBI" id="CHEBI:37565"/>
    </ligand>
</feature>
<comment type="subunit">
    <text evidence="9">Part of the signal recognition particle protein translocation system, which is composed of SRP and FtsY. SRP is a ribonucleoprotein composed of Ffh and a 4.5S RNA molecule.</text>
</comment>
<dbReference type="Pfam" id="PF02881">
    <property type="entry name" value="SRP54_N"/>
    <property type="match status" value="1"/>
</dbReference>
<dbReference type="InterPro" id="IPR027417">
    <property type="entry name" value="P-loop_NTPase"/>
</dbReference>
<keyword evidence="15" id="KW-1185">Reference proteome</keyword>
<dbReference type="GO" id="GO:0048500">
    <property type="term" value="C:signal recognition particle"/>
    <property type="evidence" value="ECO:0007669"/>
    <property type="project" value="UniProtKB-UniRule"/>
</dbReference>
<comment type="function">
    <text evidence="9">Involved in targeting and insertion of nascent membrane proteins into the cytoplasmic membrane. Binds to the hydrophobic signal sequence of the ribosome-nascent chain (RNC) as it emerges from the ribosomes. The SRP-RNC complex is then targeted to the cytoplasmic membrane where it interacts with the SRP receptor FtsY. Interaction with FtsY leads to the transfer of the RNC complex to the Sec translocase for insertion into the membrane, the hydrolysis of GTP by both Ffh and FtsY, and the dissociation of the SRP-FtsY complex into the individual components.</text>
</comment>
<evidence type="ECO:0000259" key="11">
    <source>
        <dbReference type="PROSITE" id="PS00300"/>
    </source>
</evidence>
<evidence type="ECO:0000256" key="6">
    <source>
        <dbReference type="ARBA" id="ARBA00023135"/>
    </source>
</evidence>
<dbReference type="Gene3D" id="1.10.260.30">
    <property type="entry name" value="Signal recognition particle, SRP54 subunit, M-domain"/>
    <property type="match status" value="1"/>
</dbReference>
<dbReference type="EMBL" id="UGSB01000001">
    <property type="protein sequence ID" value="SUA53455.1"/>
    <property type="molecule type" value="Genomic_DNA"/>
</dbReference>
<organism evidence="13 14">
    <name type="scientific">Oligella ureolytica</name>
    <dbReference type="NCBI Taxonomy" id="90244"/>
    <lineage>
        <taxon>Bacteria</taxon>
        <taxon>Pseudomonadati</taxon>
        <taxon>Pseudomonadota</taxon>
        <taxon>Betaproteobacteria</taxon>
        <taxon>Burkholderiales</taxon>
        <taxon>Alcaligenaceae</taxon>
        <taxon>Oligella</taxon>
    </lineage>
</organism>
<dbReference type="Proteomes" id="UP000254603">
    <property type="component" value="Unassembled WGS sequence"/>
</dbReference>
<evidence type="ECO:0000256" key="8">
    <source>
        <dbReference type="ARBA" id="ARBA00048027"/>
    </source>
</evidence>
<name>A0A378XG84_9BURK</name>
<evidence type="ECO:0000256" key="5">
    <source>
        <dbReference type="ARBA" id="ARBA00023134"/>
    </source>
</evidence>
<dbReference type="EC" id="3.6.5.4" evidence="9"/>
<keyword evidence="7 9" id="KW-0687">Ribonucleoprotein</keyword>
<dbReference type="CDD" id="cd18539">
    <property type="entry name" value="SRP_G"/>
    <property type="match status" value="1"/>
</dbReference>
<dbReference type="GO" id="GO:0003924">
    <property type="term" value="F:GTPase activity"/>
    <property type="evidence" value="ECO:0007669"/>
    <property type="project" value="UniProtKB-UniRule"/>
</dbReference>
<dbReference type="RefSeq" id="WP_018574047.1">
    <property type="nucleotide sequence ID" value="NZ_CP065725.1"/>
</dbReference>
<dbReference type="Gene3D" id="3.40.50.300">
    <property type="entry name" value="P-loop containing nucleotide triphosphate hydrolases"/>
    <property type="match status" value="1"/>
</dbReference>
<dbReference type="PANTHER" id="PTHR11564">
    <property type="entry name" value="SIGNAL RECOGNITION PARTICLE 54K PROTEIN SRP54"/>
    <property type="match status" value="1"/>
</dbReference>
<comment type="domain">
    <text evidence="9">Composed of three domains: the N-terminal N domain, which is responsible for interactions with the ribosome, the central G domain, which binds GTP, and the C-terminal M domain, which binds the RNA and the signal sequence of the RNC.</text>
</comment>
<comment type="subcellular location">
    <subcellularLocation>
        <location evidence="9">Cytoplasm</location>
    </subcellularLocation>
    <text evidence="9">The SRP-RNC complex is targeted to the cytoplasmic membrane.</text>
</comment>
<evidence type="ECO:0000256" key="1">
    <source>
        <dbReference type="ARBA" id="ARBA00005450"/>
    </source>
</evidence>
<evidence type="ECO:0000313" key="13">
    <source>
        <dbReference type="EMBL" id="SUA53455.1"/>
    </source>
</evidence>
<dbReference type="OrthoDB" id="9804720at2"/>
<dbReference type="SUPFAM" id="SSF47446">
    <property type="entry name" value="Signal peptide-binding domain"/>
    <property type="match status" value="1"/>
</dbReference>
<dbReference type="Proteomes" id="UP000594903">
    <property type="component" value="Chromosome"/>
</dbReference>
<dbReference type="GO" id="GO:0006614">
    <property type="term" value="P:SRP-dependent cotranslational protein targeting to membrane"/>
    <property type="evidence" value="ECO:0007669"/>
    <property type="project" value="InterPro"/>
</dbReference>
<reference evidence="12 15" key="2">
    <citation type="submission" date="2020-12" db="EMBL/GenBank/DDBJ databases">
        <title>FDA dAtabase for Regulatory Grade micrObial Sequences (FDA-ARGOS): Supporting development and validation of Infectious Disease Dx tests.</title>
        <authorList>
            <person name="Sproer C."/>
            <person name="Gronow S."/>
            <person name="Severitt S."/>
            <person name="Schroder I."/>
            <person name="Tallon L."/>
            <person name="Sadzewicz L."/>
            <person name="Zhao X."/>
            <person name="Boylan J."/>
            <person name="Ott S."/>
            <person name="Bowen H."/>
            <person name="Vavikolanu K."/>
            <person name="Mehta A."/>
            <person name="Aluvathingal J."/>
            <person name="Nadendla S."/>
            <person name="Lowell S."/>
            <person name="Myers T."/>
            <person name="Yan Y."/>
            <person name="Sichtig H."/>
        </authorList>
    </citation>
    <scope>NUCLEOTIDE SEQUENCE [LARGE SCALE GENOMIC DNA]</scope>
    <source>
        <strain evidence="12 15">FDAARGOS_872</strain>
    </source>
</reference>
<proteinExistence type="inferred from homology"/>
<dbReference type="STRING" id="1122619.GCA_000373745_00863"/>
<comment type="catalytic activity">
    <reaction evidence="8 9">
        <text>GTP + H2O = GDP + phosphate + H(+)</text>
        <dbReference type="Rhea" id="RHEA:19669"/>
        <dbReference type="ChEBI" id="CHEBI:15377"/>
        <dbReference type="ChEBI" id="CHEBI:15378"/>
        <dbReference type="ChEBI" id="CHEBI:37565"/>
        <dbReference type="ChEBI" id="CHEBI:43474"/>
        <dbReference type="ChEBI" id="CHEBI:58189"/>
        <dbReference type="EC" id="3.6.5.4"/>
    </reaction>
</comment>
<evidence type="ECO:0000256" key="2">
    <source>
        <dbReference type="ARBA" id="ARBA00022741"/>
    </source>
</evidence>
<dbReference type="InterPro" id="IPR004125">
    <property type="entry name" value="Signal_recog_particle_SRP54_M"/>
</dbReference>
<keyword evidence="3 9" id="KW-0378">Hydrolase</keyword>
<dbReference type="AlphaFoldDB" id="A0A378XG84"/>
<accession>A0A378XG84</accession>
<dbReference type="InterPro" id="IPR000897">
    <property type="entry name" value="SRP54_GTPase_dom"/>
</dbReference>
<feature type="binding site" evidence="9">
    <location>
        <begin position="261"/>
        <end position="264"/>
    </location>
    <ligand>
        <name>GTP</name>
        <dbReference type="ChEBI" id="CHEBI:37565"/>
    </ligand>
</feature>
<reference evidence="13 14" key="1">
    <citation type="submission" date="2018-06" db="EMBL/GenBank/DDBJ databases">
        <authorList>
            <consortium name="Pathogen Informatics"/>
            <person name="Doyle S."/>
        </authorList>
    </citation>
    <scope>NUCLEOTIDE SEQUENCE [LARGE SCALE GENOMIC DNA]</scope>
    <source>
        <strain evidence="13 14">NCTC11997</strain>
    </source>
</reference>
<evidence type="ECO:0000313" key="15">
    <source>
        <dbReference type="Proteomes" id="UP000594903"/>
    </source>
</evidence>
<keyword evidence="9" id="KW-0963">Cytoplasm</keyword>
<evidence type="ECO:0000256" key="10">
    <source>
        <dbReference type="SAM" id="MobiDB-lite"/>
    </source>
</evidence>
<dbReference type="NCBIfam" id="TIGR00959">
    <property type="entry name" value="ffh"/>
    <property type="match status" value="1"/>
</dbReference>
<dbReference type="Pfam" id="PF02978">
    <property type="entry name" value="SRP_SPB"/>
    <property type="match status" value="1"/>
</dbReference>
<feature type="compositionally biased region" description="Gly residues" evidence="10">
    <location>
        <begin position="477"/>
        <end position="490"/>
    </location>
</feature>
<dbReference type="SMART" id="SM00963">
    <property type="entry name" value="SRP54_N"/>
    <property type="match status" value="1"/>
</dbReference>
<comment type="similarity">
    <text evidence="1 9">Belongs to the GTP-binding SRP family. SRP54 subfamily.</text>
</comment>
<dbReference type="Pfam" id="PF00448">
    <property type="entry name" value="SRP54"/>
    <property type="match status" value="1"/>
</dbReference>
<dbReference type="InterPro" id="IPR042101">
    <property type="entry name" value="SRP54_N_sf"/>
</dbReference>
<protein>
    <recommendedName>
        <fullName evidence="9">Signal recognition particle protein</fullName>
        <ecNumber evidence="9">3.6.5.4</ecNumber>
    </recommendedName>
    <alternativeName>
        <fullName evidence="9">Fifty-four homolog</fullName>
    </alternativeName>
</protein>
<evidence type="ECO:0000256" key="9">
    <source>
        <dbReference type="HAMAP-Rule" id="MF_00306"/>
    </source>
</evidence>
<dbReference type="GO" id="GO:0008312">
    <property type="term" value="F:7S RNA binding"/>
    <property type="evidence" value="ECO:0007669"/>
    <property type="project" value="InterPro"/>
</dbReference>
<dbReference type="InterPro" id="IPR003593">
    <property type="entry name" value="AAA+_ATPase"/>
</dbReference>
<evidence type="ECO:0000256" key="4">
    <source>
        <dbReference type="ARBA" id="ARBA00022884"/>
    </source>
</evidence>
<dbReference type="Gene3D" id="1.20.120.140">
    <property type="entry name" value="Signal recognition particle SRP54, nucleotide-binding domain"/>
    <property type="match status" value="1"/>
</dbReference>
<feature type="region of interest" description="Disordered" evidence="10">
    <location>
        <begin position="477"/>
        <end position="499"/>
    </location>
</feature>
<dbReference type="InterPro" id="IPR004780">
    <property type="entry name" value="SRP"/>
</dbReference>
<keyword evidence="6 9" id="KW-0733">Signal recognition particle</keyword>
<dbReference type="SUPFAM" id="SSF52540">
    <property type="entry name" value="P-loop containing nucleoside triphosphate hydrolases"/>
    <property type="match status" value="1"/>
</dbReference>
<dbReference type="InterPro" id="IPR013822">
    <property type="entry name" value="Signal_recog_particl_SRP54_hlx"/>
</dbReference>
<dbReference type="EMBL" id="CP065725">
    <property type="protein sequence ID" value="QPT41018.1"/>
    <property type="molecule type" value="Genomic_DNA"/>
</dbReference>
<dbReference type="PANTHER" id="PTHR11564:SF5">
    <property type="entry name" value="SIGNAL RECOGNITION PARTICLE SUBUNIT SRP54"/>
    <property type="match status" value="1"/>
</dbReference>
<dbReference type="InterPro" id="IPR036891">
    <property type="entry name" value="Signal_recog_part_SRP54_M_sf"/>
</dbReference>
<keyword evidence="2 9" id="KW-0547">Nucleotide-binding</keyword>
<dbReference type="PROSITE" id="PS00300">
    <property type="entry name" value="SRP54"/>
    <property type="match status" value="1"/>
</dbReference>
<dbReference type="SMART" id="SM00382">
    <property type="entry name" value="AAA"/>
    <property type="match status" value="1"/>
</dbReference>
<evidence type="ECO:0000313" key="14">
    <source>
        <dbReference type="Proteomes" id="UP000254603"/>
    </source>
</evidence>
<feature type="binding site" evidence="9">
    <location>
        <begin position="111"/>
        <end position="118"/>
    </location>
    <ligand>
        <name>GTP</name>
        <dbReference type="ChEBI" id="CHEBI:37565"/>
    </ligand>
</feature>
<dbReference type="GO" id="GO:0005525">
    <property type="term" value="F:GTP binding"/>
    <property type="evidence" value="ECO:0007669"/>
    <property type="project" value="UniProtKB-UniRule"/>
</dbReference>
<evidence type="ECO:0000256" key="3">
    <source>
        <dbReference type="ARBA" id="ARBA00022801"/>
    </source>
</evidence>
<evidence type="ECO:0000313" key="12">
    <source>
        <dbReference type="EMBL" id="QPT41018.1"/>
    </source>
</evidence>
<evidence type="ECO:0000256" key="7">
    <source>
        <dbReference type="ARBA" id="ARBA00023274"/>
    </source>
</evidence>
<dbReference type="InterPro" id="IPR022941">
    <property type="entry name" value="SRP54"/>
</dbReference>
<keyword evidence="5 9" id="KW-0342">GTP-binding</keyword>
<dbReference type="SMART" id="SM00962">
    <property type="entry name" value="SRP54"/>
    <property type="match status" value="1"/>
</dbReference>
<sequence>MLDNLTDRLSRVVKTMRGQARLTEANTQEMLREVRMALLEADVALPVVREFVQQVKEKAMGQEVVGSLNPGQALVGVVSDELTRIMGGDLSLADTELSLAAQPPAVILMAGLQGAGKTTTTAKLARLLIEGELTQNGKKIDKKKVMVVSADVYRPAAIDQLKTVAGQVGAEFFPSDSSQQPLAIAAAALDHAKRHFYDVLIVDTAGRLGVDQDMMDEISALHKFLKPVETLFVVDAMQGQDAVNVAKAFSDVLPLTGVVMTKLDGDSRGGAALSVRHVTGKPLKFVGVSEKLDGLEVFHADRMAQRVLGMGDILSLVEQTKRNIDIAEAEKMAAKIKKGDKFDLNDFLEQLQQVKKMGDMGSMLEKLPAQFSGMAGQMQGPEAEKQLRRTEGIINSMTIEERTKPELLKASRKQRIAKGAGVQVQEVNRLLKQFEQMQGMMKQFQRGGMQKMMRALGGLGGGLGGLMGGGLPGMGGGMPGMPGMGGGRGRGGSKKKRRR</sequence>
<gene>
    <name evidence="9 13" type="primary">ffh</name>
    <name evidence="12" type="ORF">I6G29_05600</name>
    <name evidence="13" type="ORF">NCTC11997_01175</name>
</gene>
<dbReference type="HAMAP" id="MF_00306">
    <property type="entry name" value="SRP54"/>
    <property type="match status" value="1"/>
</dbReference>